<name>A0A3S9MH29_9ACTN</name>
<dbReference type="InterPro" id="IPR028896">
    <property type="entry name" value="GcvT/YgfZ/DmdA"/>
</dbReference>
<dbReference type="SUPFAM" id="SSF101790">
    <property type="entry name" value="Aminomethyltransferase beta-barrel domain"/>
    <property type="match status" value="1"/>
</dbReference>
<dbReference type="Gene3D" id="3.30.1360.120">
    <property type="entry name" value="Probable tRNA modification gtpase trme, domain 1"/>
    <property type="match status" value="1"/>
</dbReference>
<dbReference type="InterPro" id="IPR027266">
    <property type="entry name" value="TrmE/GcvT-like"/>
</dbReference>
<dbReference type="Pfam" id="PF01571">
    <property type="entry name" value="GCV_T"/>
    <property type="match status" value="1"/>
</dbReference>
<dbReference type="InterPro" id="IPR006222">
    <property type="entry name" value="GCVT_N"/>
</dbReference>
<proteinExistence type="predicted"/>
<dbReference type="Pfam" id="PF08669">
    <property type="entry name" value="GCV_T_C"/>
    <property type="match status" value="1"/>
</dbReference>
<dbReference type="GO" id="GO:0016740">
    <property type="term" value="F:transferase activity"/>
    <property type="evidence" value="ECO:0007669"/>
    <property type="project" value="UniProtKB-KW"/>
</dbReference>
<evidence type="ECO:0000259" key="3">
    <source>
        <dbReference type="Pfam" id="PF08669"/>
    </source>
</evidence>
<gene>
    <name evidence="4" type="ORF">EJ357_37780</name>
</gene>
<keyword evidence="5" id="KW-1185">Reference proteome</keyword>
<dbReference type="PIRSF" id="PIRSF006487">
    <property type="entry name" value="GcvT"/>
    <property type="match status" value="1"/>
</dbReference>
<dbReference type="PANTHER" id="PTHR43757:SF2">
    <property type="entry name" value="AMINOMETHYLTRANSFERASE, MITOCHONDRIAL"/>
    <property type="match status" value="1"/>
</dbReference>
<protein>
    <submittedName>
        <fullName evidence="4">Aminomethyl transferase family protein</fullName>
    </submittedName>
</protein>
<feature type="domain" description="Aminomethyltransferase C-terminal" evidence="3">
    <location>
        <begin position="304"/>
        <end position="382"/>
    </location>
</feature>
<dbReference type="InterPro" id="IPR029043">
    <property type="entry name" value="GcvT/YgfZ_C"/>
</dbReference>
<reference evidence="4 5" key="1">
    <citation type="journal article" date="2019" name="Int. J. Syst. Evol. Microbiol.">
        <title>Streptomyces cyaneochromogenes sp. nov., a blue pigment-producing actinomycete from manganese-contaminated soil.</title>
        <authorList>
            <person name="Tang X."/>
            <person name="Zhao J."/>
            <person name="Li K."/>
            <person name="Chen Z."/>
            <person name="Sun Y."/>
            <person name="Gao J."/>
        </authorList>
    </citation>
    <scope>NUCLEOTIDE SEQUENCE [LARGE SCALE GENOMIC DNA]</scope>
    <source>
        <strain evidence="4 5">MK-45</strain>
    </source>
</reference>
<dbReference type="SUPFAM" id="SSF103025">
    <property type="entry name" value="Folate-binding domain"/>
    <property type="match status" value="1"/>
</dbReference>
<keyword evidence="4" id="KW-0808">Transferase</keyword>
<dbReference type="EMBL" id="CP034539">
    <property type="protein sequence ID" value="AZQ38507.1"/>
    <property type="molecule type" value="Genomic_DNA"/>
</dbReference>
<evidence type="ECO:0000259" key="2">
    <source>
        <dbReference type="Pfam" id="PF01571"/>
    </source>
</evidence>
<dbReference type="PANTHER" id="PTHR43757">
    <property type="entry name" value="AMINOMETHYLTRANSFERASE"/>
    <property type="match status" value="1"/>
</dbReference>
<sequence>MDRFSLQRMPPLSTGVPMAIPEGLSTTPFAPRYADRVEEWIDVYGNAVPLAIGDPAEEYEAIRTTVGASEYSMLYKWHVEGEDAVPAVDAVFSRSVKGLGAGRIAYGVVVDDDGMMVDDVTVAVLAPDHVVVTGGNPATQQSLAAHTPAGTTVTERRDESAVLTLQGPRSRDVLQRLTHVDVSNAAFPYYTFVRDALIAGIPAQVSRLGFTAELGYEIQVPRERALELWDAVLEAGADLGIRAFGALALLTCRTEAGMIMGELEYDHTVTPFECRMGWALDFDKGPFQGRDALLAKKDSVTGRVVSVVVDAAPEAAEGARLELDGRDIGYVTMALPSPVLDGVTLGLARVHRDAVKSGTALTAVAADGSKADATVRPTPVYDPERARVRA</sequence>
<dbReference type="AlphaFoldDB" id="A0A3S9MH29"/>
<dbReference type="OrthoDB" id="9772660at2"/>
<feature type="binding site" evidence="1">
    <location>
        <position position="217"/>
    </location>
    <ligand>
        <name>substrate</name>
    </ligand>
</feature>
<dbReference type="InterPro" id="IPR013977">
    <property type="entry name" value="GcvT_C"/>
</dbReference>
<feature type="domain" description="GCVT N-terminal" evidence="2">
    <location>
        <begin position="56"/>
        <end position="284"/>
    </location>
</feature>
<accession>A0A3S9MH29</accession>
<dbReference type="KEGG" id="scya:EJ357_37780"/>
<evidence type="ECO:0000313" key="5">
    <source>
        <dbReference type="Proteomes" id="UP000280298"/>
    </source>
</evidence>
<evidence type="ECO:0000256" key="1">
    <source>
        <dbReference type="PIRSR" id="PIRSR006487-1"/>
    </source>
</evidence>
<dbReference type="Proteomes" id="UP000280298">
    <property type="component" value="Chromosome"/>
</dbReference>
<evidence type="ECO:0000313" key="4">
    <source>
        <dbReference type="EMBL" id="AZQ38507.1"/>
    </source>
</evidence>
<organism evidence="4 5">
    <name type="scientific">Streptomyces cyaneochromogenes</name>
    <dbReference type="NCBI Taxonomy" id="2496836"/>
    <lineage>
        <taxon>Bacteria</taxon>
        <taxon>Bacillati</taxon>
        <taxon>Actinomycetota</taxon>
        <taxon>Actinomycetes</taxon>
        <taxon>Kitasatosporales</taxon>
        <taxon>Streptomycetaceae</taxon>
        <taxon>Streptomyces</taxon>
    </lineage>
</organism>